<reference evidence="3" key="1">
    <citation type="submission" date="2022-11" db="UniProtKB">
        <authorList>
            <consortium name="WormBaseParasite"/>
        </authorList>
    </citation>
    <scope>IDENTIFICATION</scope>
</reference>
<organism evidence="2 3">
    <name type="scientific">Meloidogyne javanica</name>
    <name type="common">Root-knot nematode worm</name>
    <dbReference type="NCBI Taxonomy" id="6303"/>
    <lineage>
        <taxon>Eukaryota</taxon>
        <taxon>Metazoa</taxon>
        <taxon>Ecdysozoa</taxon>
        <taxon>Nematoda</taxon>
        <taxon>Chromadorea</taxon>
        <taxon>Rhabditida</taxon>
        <taxon>Tylenchina</taxon>
        <taxon>Tylenchomorpha</taxon>
        <taxon>Tylenchoidea</taxon>
        <taxon>Meloidogynidae</taxon>
        <taxon>Meloidogyninae</taxon>
        <taxon>Meloidogyne</taxon>
        <taxon>Meloidogyne incognita group</taxon>
    </lineage>
</organism>
<dbReference type="InterPro" id="IPR038538">
    <property type="entry name" value="MTERF_sf"/>
</dbReference>
<protein>
    <submittedName>
        <fullName evidence="3">Uncharacterized protein</fullName>
    </submittedName>
</protein>
<feature type="region of interest" description="Disordered" evidence="1">
    <location>
        <begin position="236"/>
        <end position="270"/>
    </location>
</feature>
<sequence length="270" mass="31950">MLNETATELVKSIVEEYESKGKIFTLPWVDQHAINSALYPFKELLNLGIQPEFLEDACLHEEKLFRSMIKNGQSIYKMLTIFVENFIMNYEDSIRMFANGRGLASGIGLRRIFEKCPELLFGSEVQKMDICLEQISNFFESADYIYFHMGFVSEELAKSKCWMDLDLFSIIDRHSLLLKTGKYFYPDPKRPQLKKENPSPELIFDTPENKFANLVADVEHEEWLIFRELCEQQRRLQDKQEPYEKIKPSQRKAFERRLKEKRENMEGEIE</sequence>
<evidence type="ECO:0000256" key="1">
    <source>
        <dbReference type="SAM" id="MobiDB-lite"/>
    </source>
</evidence>
<evidence type="ECO:0000313" key="3">
    <source>
        <dbReference type="WBParaSite" id="scaffold1067_cov296.g2368"/>
    </source>
</evidence>
<keyword evidence="2" id="KW-1185">Reference proteome</keyword>
<name>A0A915LDA7_MELJA</name>
<dbReference type="Gene3D" id="1.25.70.10">
    <property type="entry name" value="Transcription termination factor 3, mitochondrial"/>
    <property type="match status" value="1"/>
</dbReference>
<accession>A0A915LDA7</accession>
<proteinExistence type="predicted"/>
<dbReference type="WBParaSite" id="scaffold1067_cov296.g2368">
    <property type="protein sequence ID" value="scaffold1067_cov296.g2368"/>
    <property type="gene ID" value="scaffold1067_cov296.g2368"/>
</dbReference>
<dbReference type="Proteomes" id="UP000887561">
    <property type="component" value="Unplaced"/>
</dbReference>
<evidence type="ECO:0000313" key="2">
    <source>
        <dbReference type="Proteomes" id="UP000887561"/>
    </source>
</evidence>
<dbReference type="AlphaFoldDB" id="A0A915LDA7"/>